<proteinExistence type="predicted"/>
<protein>
    <submittedName>
        <fullName evidence="1">Uncharacterized protein</fullName>
    </submittedName>
</protein>
<accession>A0A371D3J2</accession>
<sequence>MYSHHHEQADVCVSQPCPTAAIKYSRDLCKSQQTSALSCYDLGLAVAVGLHVRLPCVPPKRVR</sequence>
<name>A0A371D3J2_9APHY</name>
<evidence type="ECO:0000313" key="2">
    <source>
        <dbReference type="Proteomes" id="UP000256964"/>
    </source>
</evidence>
<gene>
    <name evidence="1" type="ORF">OH76DRAFT_1406427</name>
</gene>
<evidence type="ECO:0000313" key="1">
    <source>
        <dbReference type="EMBL" id="RDX47062.1"/>
    </source>
</evidence>
<keyword evidence="2" id="KW-1185">Reference proteome</keyword>
<reference evidence="1 2" key="1">
    <citation type="journal article" date="2018" name="Biotechnol. Biofuels">
        <title>Integrative visual omics of the white-rot fungus Polyporus brumalis exposes the biotechnological potential of its oxidative enzymes for delignifying raw plant biomass.</title>
        <authorList>
            <person name="Miyauchi S."/>
            <person name="Rancon A."/>
            <person name="Drula E."/>
            <person name="Hage H."/>
            <person name="Chaduli D."/>
            <person name="Favel A."/>
            <person name="Grisel S."/>
            <person name="Henrissat B."/>
            <person name="Herpoel-Gimbert I."/>
            <person name="Ruiz-Duenas F.J."/>
            <person name="Chevret D."/>
            <person name="Hainaut M."/>
            <person name="Lin J."/>
            <person name="Wang M."/>
            <person name="Pangilinan J."/>
            <person name="Lipzen A."/>
            <person name="Lesage-Meessen L."/>
            <person name="Navarro D."/>
            <person name="Riley R."/>
            <person name="Grigoriev I.V."/>
            <person name="Zhou S."/>
            <person name="Raouche S."/>
            <person name="Rosso M.N."/>
        </authorList>
    </citation>
    <scope>NUCLEOTIDE SEQUENCE [LARGE SCALE GENOMIC DNA]</scope>
    <source>
        <strain evidence="1 2">BRFM 1820</strain>
    </source>
</reference>
<dbReference type="Proteomes" id="UP000256964">
    <property type="component" value="Unassembled WGS sequence"/>
</dbReference>
<dbReference type="EMBL" id="KZ857422">
    <property type="protein sequence ID" value="RDX47062.1"/>
    <property type="molecule type" value="Genomic_DNA"/>
</dbReference>
<dbReference type="AlphaFoldDB" id="A0A371D3J2"/>
<organism evidence="1 2">
    <name type="scientific">Lentinus brumalis</name>
    <dbReference type="NCBI Taxonomy" id="2498619"/>
    <lineage>
        <taxon>Eukaryota</taxon>
        <taxon>Fungi</taxon>
        <taxon>Dikarya</taxon>
        <taxon>Basidiomycota</taxon>
        <taxon>Agaricomycotina</taxon>
        <taxon>Agaricomycetes</taxon>
        <taxon>Polyporales</taxon>
        <taxon>Polyporaceae</taxon>
        <taxon>Lentinus</taxon>
    </lineage>
</organism>